<evidence type="ECO:0000256" key="2">
    <source>
        <dbReference type="ARBA" id="ARBA00022603"/>
    </source>
</evidence>
<dbReference type="GO" id="GO:0032259">
    <property type="term" value="P:methylation"/>
    <property type="evidence" value="ECO:0007669"/>
    <property type="project" value="UniProtKB-KW"/>
</dbReference>
<comment type="caution">
    <text evidence="5">The sequence shown here is derived from an EMBL/GenBank/DDBJ whole genome shotgun (WGS) entry which is preliminary data.</text>
</comment>
<dbReference type="InterPro" id="IPR051052">
    <property type="entry name" value="Diverse_substrate_MTase"/>
</dbReference>
<evidence type="ECO:0000256" key="1">
    <source>
        <dbReference type="ARBA" id="ARBA00008361"/>
    </source>
</evidence>
<dbReference type="Gene3D" id="3.40.50.150">
    <property type="entry name" value="Vaccinia Virus protein VP39"/>
    <property type="match status" value="1"/>
</dbReference>
<dbReference type="Proteomes" id="UP001066276">
    <property type="component" value="Chromosome 7"/>
</dbReference>
<keyword evidence="3" id="KW-0808">Transferase</keyword>
<sequence>MIKGRPFGLAVDVGCSTGVSTRVLAEHFQQVVGIDINEAQIRKAKSACSLPNVSYQVAPAEKMPFEDGSVDLITVSVAAHWFNIETFLKESDRVLKTNGCVALYCLHPHFDLHYKDCSQSITDVFMETLDILIYEQGSETIKKFQYEYKDIFDVVPYADKIRITNIVSESSMSVAALMRFLESLFMFQSLFVDDPEFAKEFMKRLQERLLKIMGASSSDTELKVRNNYFCILACKSA</sequence>
<evidence type="ECO:0000259" key="4">
    <source>
        <dbReference type="Pfam" id="PF08241"/>
    </source>
</evidence>
<proteinExistence type="inferred from homology"/>
<organism evidence="5 6">
    <name type="scientific">Pleurodeles waltl</name>
    <name type="common">Iberian ribbed newt</name>
    <dbReference type="NCBI Taxonomy" id="8319"/>
    <lineage>
        <taxon>Eukaryota</taxon>
        <taxon>Metazoa</taxon>
        <taxon>Chordata</taxon>
        <taxon>Craniata</taxon>
        <taxon>Vertebrata</taxon>
        <taxon>Euteleostomi</taxon>
        <taxon>Amphibia</taxon>
        <taxon>Batrachia</taxon>
        <taxon>Caudata</taxon>
        <taxon>Salamandroidea</taxon>
        <taxon>Salamandridae</taxon>
        <taxon>Pleurodelinae</taxon>
        <taxon>Pleurodeles</taxon>
    </lineage>
</organism>
<comment type="similarity">
    <text evidence="1">Belongs to the methyltransferase superfamily.</text>
</comment>
<accession>A0AAV7PWA5</accession>
<dbReference type="Pfam" id="PF08241">
    <property type="entry name" value="Methyltransf_11"/>
    <property type="match status" value="1"/>
</dbReference>
<dbReference type="CDD" id="cd02440">
    <property type="entry name" value="AdoMet_MTases"/>
    <property type="match status" value="1"/>
</dbReference>
<name>A0AAV7PWA5_PLEWA</name>
<dbReference type="AlphaFoldDB" id="A0AAV7PWA5"/>
<evidence type="ECO:0000313" key="6">
    <source>
        <dbReference type="Proteomes" id="UP001066276"/>
    </source>
</evidence>
<evidence type="ECO:0000313" key="5">
    <source>
        <dbReference type="EMBL" id="KAJ1132209.1"/>
    </source>
</evidence>
<keyword evidence="6" id="KW-1185">Reference proteome</keyword>
<keyword evidence="2" id="KW-0489">Methyltransferase</keyword>
<dbReference type="InterPro" id="IPR029063">
    <property type="entry name" value="SAM-dependent_MTases_sf"/>
</dbReference>
<evidence type="ECO:0000256" key="3">
    <source>
        <dbReference type="ARBA" id="ARBA00022679"/>
    </source>
</evidence>
<dbReference type="EMBL" id="JANPWB010000011">
    <property type="protein sequence ID" value="KAJ1132209.1"/>
    <property type="molecule type" value="Genomic_DNA"/>
</dbReference>
<dbReference type="PANTHER" id="PTHR44942">
    <property type="entry name" value="METHYLTRANSF_11 DOMAIN-CONTAINING PROTEIN"/>
    <property type="match status" value="1"/>
</dbReference>
<dbReference type="SUPFAM" id="SSF53335">
    <property type="entry name" value="S-adenosyl-L-methionine-dependent methyltransferases"/>
    <property type="match status" value="1"/>
</dbReference>
<dbReference type="PANTHER" id="PTHR44942:SF4">
    <property type="entry name" value="METHYLTRANSFERASE TYPE 11 DOMAIN-CONTAINING PROTEIN"/>
    <property type="match status" value="1"/>
</dbReference>
<gene>
    <name evidence="5" type="ORF">NDU88_010536</name>
</gene>
<feature type="domain" description="Methyltransferase type 11" evidence="4">
    <location>
        <begin position="11"/>
        <end position="102"/>
    </location>
</feature>
<dbReference type="InterPro" id="IPR013216">
    <property type="entry name" value="Methyltransf_11"/>
</dbReference>
<dbReference type="GO" id="GO:0008757">
    <property type="term" value="F:S-adenosylmethionine-dependent methyltransferase activity"/>
    <property type="evidence" value="ECO:0007669"/>
    <property type="project" value="InterPro"/>
</dbReference>
<reference evidence="5" key="1">
    <citation type="journal article" date="2022" name="bioRxiv">
        <title>Sequencing and chromosome-scale assembly of the giantPleurodeles waltlgenome.</title>
        <authorList>
            <person name="Brown T."/>
            <person name="Elewa A."/>
            <person name="Iarovenko S."/>
            <person name="Subramanian E."/>
            <person name="Araus A.J."/>
            <person name="Petzold A."/>
            <person name="Susuki M."/>
            <person name="Suzuki K.-i.T."/>
            <person name="Hayashi T."/>
            <person name="Toyoda A."/>
            <person name="Oliveira C."/>
            <person name="Osipova E."/>
            <person name="Leigh N.D."/>
            <person name="Simon A."/>
            <person name="Yun M.H."/>
        </authorList>
    </citation>
    <scope>NUCLEOTIDE SEQUENCE</scope>
    <source>
        <strain evidence="5">20211129_DDA</strain>
        <tissue evidence="5">Liver</tissue>
    </source>
</reference>
<protein>
    <recommendedName>
        <fullName evidence="4">Methyltransferase type 11 domain-containing protein</fullName>
    </recommendedName>
</protein>